<dbReference type="PANTHER" id="PTHR30255">
    <property type="entry name" value="SINGLE-STRANDED-DNA-SPECIFIC EXONUCLEASE RECJ"/>
    <property type="match status" value="1"/>
</dbReference>
<dbReference type="InterPro" id="IPR041122">
    <property type="entry name" value="RecJ_OB"/>
</dbReference>
<sequence>MVGTKRYRNANYVLKALAAHEMHAYQAFQQQSGLEPVVSRILWGRGIRSVQAVLDLQRNDQTLSRPYELPDMGELVALLRTARRRQQHVRVYGDYDADGVTATAVMVRGLQWAGFEHVDYYIPNRFDEGYGLHADAVDLAVQAGVDVMVTVDCGSSSPDAAQLARQKGLTLAITDHHALPLQLPDVPALVNPERMAQPNRLSGAGVALQVVRAMLDDEVPDWFYAVAAIGTVADVVPLRGDNRLIVRKGLQALQKGVCVGVDVLLGDRIKDRQQIVADDLAFFVGPHLNASGRMGDARPAVALLLAESREEASHWAQDLKARNQLRREIEKDLVNQALNQVPLDGSGQVPGFVVVAGDYWHHGVIGIVASRLKDRLKRPVAVIGWDGETGKGSARSVEGLDLFQHLWKHRDVFLKLGGHRGACGFSLSKQDPYRLSQIFSEALPEDVVRQQFVGTAVDAVVDASELTPRAVEQLLALEPYGHHFERPRLAVHGVVDGWRTMGSDAAHLSLTLVNHPYRVVAFGQAQMAQTLVEDGPVEFIGSLMLNQFQGKKTAQWQVEEFVGVAAGRKSWRQAVRFEAVTKPLSGRVLYIVNSTREQKAWASQLGAQAWYHYWPDGAWVGHETAVQNQEMVAIVVNQWDRWPRLFHWADHIVWLTAPVHHMALRTASALLKEPAGVMWISPDMAPEPVIGKARRLYPTREKLARLWKAWERGQAPLLIGGRVFHELGFQRGCKPAERRALSFSPAYQRAQQHWRAIEQDWQKPLKDWE</sequence>
<evidence type="ECO:0000256" key="4">
    <source>
        <dbReference type="ARBA" id="ARBA00022801"/>
    </source>
</evidence>
<dbReference type="Pfam" id="PF17768">
    <property type="entry name" value="RecJ_OB"/>
    <property type="match status" value="1"/>
</dbReference>
<evidence type="ECO:0000256" key="1">
    <source>
        <dbReference type="ARBA" id="ARBA00005915"/>
    </source>
</evidence>
<dbReference type="NCBIfam" id="TIGR00644">
    <property type="entry name" value="recJ"/>
    <property type="match status" value="1"/>
</dbReference>
<dbReference type="EMBL" id="CP019454">
    <property type="protein sequence ID" value="AUW93471.1"/>
    <property type="molecule type" value="Genomic_DNA"/>
</dbReference>
<dbReference type="Pfam" id="PF01368">
    <property type="entry name" value="DHH"/>
    <property type="match status" value="1"/>
</dbReference>
<dbReference type="Proteomes" id="UP000325292">
    <property type="component" value="Chromosome"/>
</dbReference>
<name>A0ABN5H0D1_9FIRM</name>
<feature type="domain" description="DDH" evidence="6">
    <location>
        <begin position="89"/>
        <end position="214"/>
    </location>
</feature>
<dbReference type="GO" id="GO:0004527">
    <property type="term" value="F:exonuclease activity"/>
    <property type="evidence" value="ECO:0007669"/>
    <property type="project" value="UniProtKB-KW"/>
</dbReference>
<dbReference type="InterPro" id="IPR004610">
    <property type="entry name" value="RecJ"/>
</dbReference>
<keyword evidence="5 9" id="KW-0269">Exonuclease</keyword>
<dbReference type="SUPFAM" id="SSF64182">
    <property type="entry name" value="DHH phosphoesterases"/>
    <property type="match status" value="1"/>
</dbReference>
<keyword evidence="3" id="KW-0540">Nuclease</keyword>
<evidence type="ECO:0000259" key="8">
    <source>
        <dbReference type="Pfam" id="PF17768"/>
    </source>
</evidence>
<evidence type="ECO:0000256" key="2">
    <source>
        <dbReference type="ARBA" id="ARBA00019841"/>
    </source>
</evidence>
<evidence type="ECO:0000313" key="10">
    <source>
        <dbReference type="Proteomes" id="UP000325292"/>
    </source>
</evidence>
<evidence type="ECO:0000256" key="5">
    <source>
        <dbReference type="ARBA" id="ARBA00022839"/>
    </source>
</evidence>
<comment type="similarity">
    <text evidence="1">Belongs to the RecJ family.</text>
</comment>
<evidence type="ECO:0000256" key="3">
    <source>
        <dbReference type="ARBA" id="ARBA00022722"/>
    </source>
</evidence>
<dbReference type="InterPro" id="IPR038763">
    <property type="entry name" value="DHH_sf"/>
</dbReference>
<feature type="domain" description="RecJ OB" evidence="8">
    <location>
        <begin position="457"/>
        <end position="559"/>
    </location>
</feature>
<protein>
    <recommendedName>
        <fullName evidence="2">Single-stranded-DNA-specific exonuclease RecJ</fullName>
    </recommendedName>
</protein>
<organism evidence="9 10">
    <name type="scientific">Sulfobacillus thermotolerans</name>
    <dbReference type="NCBI Taxonomy" id="338644"/>
    <lineage>
        <taxon>Bacteria</taxon>
        <taxon>Bacillati</taxon>
        <taxon>Bacillota</taxon>
        <taxon>Clostridia</taxon>
        <taxon>Eubacteriales</taxon>
        <taxon>Clostridiales Family XVII. Incertae Sedis</taxon>
        <taxon>Sulfobacillus</taxon>
    </lineage>
</organism>
<evidence type="ECO:0000259" key="6">
    <source>
        <dbReference type="Pfam" id="PF01368"/>
    </source>
</evidence>
<reference evidence="9 10" key="1">
    <citation type="journal article" date="2019" name="Sci. Rep.">
        <title>Sulfobacillus thermotolerans: new insights into resistance and metabolic capacities of acidophilic chemolithotrophs.</title>
        <authorList>
            <person name="Panyushkina A.E."/>
            <person name="Babenko V.V."/>
            <person name="Nikitina A.S."/>
            <person name="Selezneva O.V."/>
            <person name="Tsaplina I.A."/>
            <person name="Letarova M.A."/>
            <person name="Kostryukova E.S."/>
            <person name="Letarov A.V."/>
        </authorList>
    </citation>
    <scope>NUCLEOTIDE SEQUENCE [LARGE SCALE GENOMIC DNA]</scope>
    <source>
        <strain evidence="9 10">Kr1</strain>
    </source>
</reference>
<dbReference type="InterPro" id="IPR001667">
    <property type="entry name" value="DDH_dom"/>
</dbReference>
<proteinExistence type="inferred from homology"/>
<evidence type="ECO:0000313" key="9">
    <source>
        <dbReference type="EMBL" id="AUW93471.1"/>
    </source>
</evidence>
<dbReference type="Gene3D" id="3.10.310.30">
    <property type="match status" value="1"/>
</dbReference>
<dbReference type="InterPro" id="IPR051673">
    <property type="entry name" value="SSDNA_exonuclease_RecJ"/>
</dbReference>
<dbReference type="Pfam" id="PF02272">
    <property type="entry name" value="DHHA1"/>
    <property type="match status" value="1"/>
</dbReference>
<feature type="domain" description="DHHA1" evidence="7">
    <location>
        <begin position="353"/>
        <end position="435"/>
    </location>
</feature>
<accession>A0ABN5H0D1</accession>
<keyword evidence="10" id="KW-1185">Reference proteome</keyword>
<keyword evidence="4" id="KW-0378">Hydrolase</keyword>
<evidence type="ECO:0000259" key="7">
    <source>
        <dbReference type="Pfam" id="PF02272"/>
    </source>
</evidence>
<dbReference type="Gene3D" id="3.90.1640.30">
    <property type="match status" value="1"/>
</dbReference>
<dbReference type="InterPro" id="IPR003156">
    <property type="entry name" value="DHHA1_dom"/>
</dbReference>
<dbReference type="PANTHER" id="PTHR30255:SF2">
    <property type="entry name" value="SINGLE-STRANDED-DNA-SPECIFIC EXONUCLEASE RECJ"/>
    <property type="match status" value="1"/>
</dbReference>
<gene>
    <name evidence="9" type="ORF">BXT84_05505</name>
</gene>